<name>A0A1X7QZN5_9SACH</name>
<dbReference type="AlphaFoldDB" id="A0A1X7QZN5"/>
<feature type="domain" description="Serine aminopeptidase S33" evidence="1">
    <location>
        <begin position="39"/>
        <end position="288"/>
    </location>
</feature>
<protein>
    <submittedName>
        <fullName evidence="2">Similar to Saccharomyces cerevisiae YKL094W YJU3 Monoglyceride lipase (MGL)</fullName>
    </submittedName>
</protein>
<dbReference type="Gene3D" id="3.40.50.1820">
    <property type="entry name" value="alpha/beta hydrolase"/>
    <property type="match status" value="1"/>
</dbReference>
<dbReference type="InterPro" id="IPR022742">
    <property type="entry name" value="Hydrolase_4"/>
</dbReference>
<dbReference type="SUPFAM" id="SSF53474">
    <property type="entry name" value="alpha/beta-Hydrolases"/>
    <property type="match status" value="1"/>
</dbReference>
<proteinExistence type="predicted"/>
<dbReference type="Pfam" id="PF12146">
    <property type="entry name" value="Hydrolase_4"/>
    <property type="match status" value="1"/>
</dbReference>
<organism evidence="2 3">
    <name type="scientific">Maudiozyma saulgeensis</name>
    <dbReference type="NCBI Taxonomy" id="1789683"/>
    <lineage>
        <taxon>Eukaryota</taxon>
        <taxon>Fungi</taxon>
        <taxon>Dikarya</taxon>
        <taxon>Ascomycota</taxon>
        <taxon>Saccharomycotina</taxon>
        <taxon>Saccharomycetes</taxon>
        <taxon>Saccharomycetales</taxon>
        <taxon>Saccharomycetaceae</taxon>
        <taxon>Maudiozyma</taxon>
    </lineage>
</organism>
<dbReference type="InterPro" id="IPR051044">
    <property type="entry name" value="MAG_DAG_Lipase"/>
</dbReference>
<accession>A0A1X7QZN5</accession>
<sequence length="311" mass="35572">MPYPYPYKIQTEEPPLQYEEFNGAKFGYMLWPSHIDPTKPKGRVFLVHGFGEYTRIQYRLMDYLSLQGFESFTFDQRGAGVTSPNKTKGITNESHTFKDLDFFLQKNLKETESMNIPLYLWGHSMGGGIILNYACQGQYKKQIAGYIGSGPLIVLHPHSAPNKITQFIAPVLANCLPNVCIDTGLDLDGITNDPEYKKFLANDPMSVPLKGSFRQIQDFLKRGKKLYDNKENYIQRNYPIDIPIIIFHGEDDTINDPHGSEVFIEKCPATDKTLRLLPGMKHSIFSLEKEPQVNAAFKELVTWLEEHPQEE</sequence>
<dbReference type="OrthoDB" id="10249433at2759"/>
<keyword evidence="3" id="KW-1185">Reference proteome</keyword>
<dbReference type="STRING" id="1789683.A0A1X7QZN5"/>
<evidence type="ECO:0000259" key="1">
    <source>
        <dbReference type="Pfam" id="PF12146"/>
    </source>
</evidence>
<reference evidence="2 3" key="1">
    <citation type="submission" date="2017-04" db="EMBL/GenBank/DDBJ databases">
        <authorList>
            <person name="Afonso C.L."/>
            <person name="Miller P.J."/>
            <person name="Scott M.A."/>
            <person name="Spackman E."/>
            <person name="Goraichik I."/>
            <person name="Dimitrov K.M."/>
            <person name="Suarez D.L."/>
            <person name="Swayne D.E."/>
        </authorList>
    </citation>
    <scope>NUCLEOTIDE SEQUENCE [LARGE SCALE GENOMIC DNA]</scope>
</reference>
<evidence type="ECO:0000313" key="2">
    <source>
        <dbReference type="EMBL" id="SMN18875.1"/>
    </source>
</evidence>
<dbReference type="EMBL" id="FXLY01000002">
    <property type="protein sequence ID" value="SMN18875.1"/>
    <property type="molecule type" value="Genomic_DNA"/>
</dbReference>
<dbReference type="InterPro" id="IPR029058">
    <property type="entry name" value="AB_hydrolase_fold"/>
</dbReference>
<evidence type="ECO:0000313" key="3">
    <source>
        <dbReference type="Proteomes" id="UP000196158"/>
    </source>
</evidence>
<dbReference type="PANTHER" id="PTHR11614">
    <property type="entry name" value="PHOSPHOLIPASE-RELATED"/>
    <property type="match status" value="1"/>
</dbReference>
<gene>
    <name evidence="2" type="ORF">KASA_0Q14289G</name>
</gene>
<dbReference type="Proteomes" id="UP000196158">
    <property type="component" value="Unassembled WGS sequence"/>
</dbReference>